<feature type="region of interest" description="Disordered" evidence="3">
    <location>
        <begin position="1037"/>
        <end position="1094"/>
    </location>
</feature>
<feature type="coiled-coil region" evidence="2">
    <location>
        <begin position="265"/>
        <end position="359"/>
    </location>
</feature>
<feature type="coiled-coil region" evidence="2">
    <location>
        <begin position="750"/>
        <end position="777"/>
    </location>
</feature>
<accession>A0AAV2HGE7</accession>
<feature type="coiled-coil region" evidence="2">
    <location>
        <begin position="78"/>
        <end position="122"/>
    </location>
</feature>
<dbReference type="EMBL" id="CAXITT010000132">
    <property type="protein sequence ID" value="CAL1533031.1"/>
    <property type="molecule type" value="Genomic_DNA"/>
</dbReference>
<evidence type="ECO:0000256" key="2">
    <source>
        <dbReference type="SAM" id="Coils"/>
    </source>
</evidence>
<feature type="coiled-coil region" evidence="2">
    <location>
        <begin position="511"/>
        <end position="708"/>
    </location>
</feature>
<feature type="region of interest" description="Disordered" evidence="3">
    <location>
        <begin position="1"/>
        <end position="20"/>
    </location>
</feature>
<evidence type="ECO:0000313" key="5">
    <source>
        <dbReference type="EMBL" id="CAL1533031.1"/>
    </source>
</evidence>
<name>A0AAV2HGE7_LYMST</name>
<keyword evidence="1 2" id="KW-0175">Coiled coil</keyword>
<feature type="compositionally biased region" description="Polar residues" evidence="3">
    <location>
        <begin position="1"/>
        <end position="11"/>
    </location>
</feature>
<gene>
    <name evidence="5" type="ORF">GSLYS_00007049001</name>
</gene>
<dbReference type="AlphaFoldDB" id="A0AAV2HGE7"/>
<reference evidence="5 6" key="1">
    <citation type="submission" date="2024-04" db="EMBL/GenBank/DDBJ databases">
        <authorList>
            <consortium name="Genoscope - CEA"/>
            <person name="William W."/>
        </authorList>
    </citation>
    <scope>NUCLEOTIDE SEQUENCE [LARGE SCALE GENOMIC DNA]</scope>
</reference>
<feature type="domain" description="Protein FAM184A/B N-terminal" evidence="4">
    <location>
        <begin position="48"/>
        <end position="258"/>
    </location>
</feature>
<dbReference type="InterPro" id="IPR039478">
    <property type="entry name" value="FAM184A/B_N"/>
</dbReference>
<keyword evidence="6" id="KW-1185">Reference proteome</keyword>
<dbReference type="PANTHER" id="PTHR18870:SF9">
    <property type="entry name" value="PROTEIN TAG-278-RELATED"/>
    <property type="match status" value="1"/>
</dbReference>
<feature type="coiled-coil region" evidence="2">
    <location>
        <begin position="388"/>
        <end position="479"/>
    </location>
</feature>
<dbReference type="Proteomes" id="UP001497497">
    <property type="component" value="Unassembled WGS sequence"/>
</dbReference>
<sequence>MASGTKMSYNHYQGGKYGSLPQASQKDVEVTQDMHLKMSKKIAQLTKVIYALNTKNDENDVVLQTLKDQHEEEIQQILADTQKKVSLYKNRLDEESDQRKTIEALQARIVEYKQQQSSIEDQFSSYKAKSREQQEKERETYANRLFDMSHEVLTVKKDFEEQIQRFSSWRERILAEHATSMAELGSKHQKDLEDLRSFQRNQDDTWLNQCAKIEDKFRDQILGLKEQIEQLQNEKSMLTEDHTVKMEKAQAFYEKELEALRHSQSQGHSKEVADLRKEIDRLKLDFSSSDKELRAQIDRLVHQLADTEDELEQSRQQLRSLQAELTGKDSNSNELMKQLEDLRVELKDKTTSLQNTETELSGSKQHCSYLDDELMKKSSMLGELEAHNLQKESIISSLQSELEKLKERLTRLDAERSSLHSHAQTLSLEKSSQLQSLRQALEDMTVEKETLQQWSEKQIQSLKDELVRLEKKLKEDSAKQLKEASMKHSEALEHERKTAADLLSSMKIKLTEQNQAEVNKVTTEKESLRQQLEHVKSDLSSKLSYAEKEVARLEKIVKDSEEGLGSASGQLANLKEAAAQLRAELEKTRAELKSSKTTAANLQAELDRLKVLHNTKVAEMEENLKNKLRTLSDEMDHKWTETMKLECGNLRKELSAQKEDEKRAALNQLTQLKNEEITAVRAGLDAKLDQLKKQIEDLQSKLDSTKSMSDAEMAKWKFEHERDKTQLRKEMLEAAAEYNGRMDAMKRMHAEQIGTLKDQMEQEKSDLERDLKRRHMEEIQAQLAAHRAALSHNSQLAELQQQEALDSLKAKHSQEIEKLRSHLEEEKSKELESLRQTHAHEIRAARMELDRAVEISRLKERDHQTQIEELKTEIGYREQHIKNLQDQLVKIQEQTDKLKKEIEAKVLEIKQVQKQASQQLRLQEDKLTRQNQTSLDNLTADHLREQQDMLSQFNAVQSMMKDKISTLQIELEEARERYSRRESRPEDLELIDSLRCEVSEREIRIKDLIDEKRFYQLELVNRETNFNKVFSASPNVGVLNPFQKPKKKGDKPTGSGSNGVNPRLEPLPGSPLHDGKLNPSKPLPQPNFTKKFVR</sequence>
<evidence type="ECO:0000313" key="6">
    <source>
        <dbReference type="Proteomes" id="UP001497497"/>
    </source>
</evidence>
<proteinExistence type="predicted"/>
<dbReference type="Gene3D" id="1.10.287.1490">
    <property type="match status" value="1"/>
</dbReference>
<protein>
    <recommendedName>
        <fullName evidence="4">Protein FAM184A/B N-terminal domain-containing protein</fullName>
    </recommendedName>
</protein>
<feature type="coiled-coil region" evidence="2">
    <location>
        <begin position="957"/>
        <end position="1011"/>
    </location>
</feature>
<evidence type="ECO:0000256" key="1">
    <source>
        <dbReference type="ARBA" id="ARBA00023054"/>
    </source>
</evidence>
<feature type="coiled-coil region" evidence="2">
    <location>
        <begin position="867"/>
        <end position="915"/>
    </location>
</feature>
<dbReference type="PANTHER" id="PTHR18870">
    <property type="entry name" value="PROTEIN TAG-278-RELATED"/>
    <property type="match status" value="1"/>
</dbReference>
<feature type="coiled-coil region" evidence="2">
    <location>
        <begin position="214"/>
        <end position="241"/>
    </location>
</feature>
<evidence type="ECO:0000259" key="4">
    <source>
        <dbReference type="Pfam" id="PF15665"/>
    </source>
</evidence>
<organism evidence="5 6">
    <name type="scientific">Lymnaea stagnalis</name>
    <name type="common">Great pond snail</name>
    <name type="synonym">Helix stagnalis</name>
    <dbReference type="NCBI Taxonomy" id="6523"/>
    <lineage>
        <taxon>Eukaryota</taxon>
        <taxon>Metazoa</taxon>
        <taxon>Spiralia</taxon>
        <taxon>Lophotrochozoa</taxon>
        <taxon>Mollusca</taxon>
        <taxon>Gastropoda</taxon>
        <taxon>Heterobranchia</taxon>
        <taxon>Euthyneura</taxon>
        <taxon>Panpulmonata</taxon>
        <taxon>Hygrophila</taxon>
        <taxon>Lymnaeoidea</taxon>
        <taxon>Lymnaeidae</taxon>
        <taxon>Lymnaea</taxon>
    </lineage>
</organism>
<comment type="caution">
    <text evidence="5">The sequence shown here is derived from an EMBL/GenBank/DDBJ whole genome shotgun (WGS) entry which is preliminary data.</text>
</comment>
<dbReference type="Pfam" id="PF15665">
    <property type="entry name" value="FAM184"/>
    <property type="match status" value="1"/>
</dbReference>
<evidence type="ECO:0000256" key="3">
    <source>
        <dbReference type="SAM" id="MobiDB-lite"/>
    </source>
</evidence>